<evidence type="ECO:0000313" key="2">
    <source>
        <dbReference type="EMBL" id="MBM7621219.1"/>
    </source>
</evidence>
<gene>
    <name evidence="2" type="ORF">JOC95_003092</name>
</gene>
<evidence type="ECO:0000256" key="1">
    <source>
        <dbReference type="SAM" id="MobiDB-lite"/>
    </source>
</evidence>
<dbReference type="Proteomes" id="UP000737402">
    <property type="component" value="Unassembled WGS sequence"/>
</dbReference>
<accession>A0ABS2P2X8</accession>
<name>A0ABS2P2X8_9BACI</name>
<keyword evidence="3" id="KW-1185">Reference proteome</keyword>
<sequence length="60" mass="7087">MFWGIVILFVAAFLILGYIIDKRTDRYKSNDDRKTKDQIEAVKDETQKHHNPANNNHFLP</sequence>
<feature type="region of interest" description="Disordered" evidence="1">
    <location>
        <begin position="28"/>
        <end position="60"/>
    </location>
</feature>
<dbReference type="EMBL" id="JAFBED010000006">
    <property type="protein sequence ID" value="MBM7621219.1"/>
    <property type="molecule type" value="Genomic_DNA"/>
</dbReference>
<proteinExistence type="predicted"/>
<reference evidence="2 3" key="1">
    <citation type="submission" date="2021-01" db="EMBL/GenBank/DDBJ databases">
        <title>Genomic Encyclopedia of Type Strains, Phase IV (KMG-IV): sequencing the most valuable type-strain genomes for metagenomic binning, comparative biology and taxonomic classification.</title>
        <authorList>
            <person name="Goeker M."/>
        </authorList>
    </citation>
    <scope>NUCLEOTIDE SEQUENCE [LARGE SCALE GENOMIC DNA]</scope>
    <source>
        <strain evidence="2 3">DSM 25879</strain>
    </source>
</reference>
<dbReference type="RefSeq" id="WP_204417998.1">
    <property type="nucleotide sequence ID" value="NZ_JAFBED010000006.1"/>
</dbReference>
<organism evidence="2 3">
    <name type="scientific">Sutcliffiella tianshenii</name>
    <dbReference type="NCBI Taxonomy" id="1463404"/>
    <lineage>
        <taxon>Bacteria</taxon>
        <taxon>Bacillati</taxon>
        <taxon>Bacillota</taxon>
        <taxon>Bacilli</taxon>
        <taxon>Bacillales</taxon>
        <taxon>Bacillaceae</taxon>
        <taxon>Sutcliffiella</taxon>
    </lineage>
</organism>
<feature type="compositionally biased region" description="Basic and acidic residues" evidence="1">
    <location>
        <begin position="28"/>
        <end position="48"/>
    </location>
</feature>
<evidence type="ECO:0000313" key="3">
    <source>
        <dbReference type="Proteomes" id="UP000737402"/>
    </source>
</evidence>
<comment type="caution">
    <text evidence="2">The sequence shown here is derived from an EMBL/GenBank/DDBJ whole genome shotgun (WGS) entry which is preliminary data.</text>
</comment>
<protein>
    <submittedName>
        <fullName evidence="2">Preprotein translocase subunit SecG</fullName>
    </submittedName>
</protein>